<keyword evidence="2" id="KW-1185">Reference proteome</keyword>
<reference evidence="1 2" key="1">
    <citation type="submission" date="2018-06" db="EMBL/GenBank/DDBJ databases">
        <title>Draft genome sequence of Burkholderia reimsis strain BE51 isolated from a French agricultural soil.</title>
        <authorList>
            <person name="Esmaeel Q."/>
        </authorList>
    </citation>
    <scope>NUCLEOTIDE SEQUENCE [LARGE SCALE GENOMIC DNA]</scope>
    <source>
        <strain evidence="1 2">BE51</strain>
    </source>
</reference>
<evidence type="ECO:0008006" key="3">
    <source>
        <dbReference type="Google" id="ProtNLM"/>
    </source>
</evidence>
<dbReference type="AlphaFoldDB" id="A0A365QWS4"/>
<accession>A0A365QWS4</accession>
<proteinExistence type="predicted"/>
<name>A0A365QWS4_9BURK</name>
<sequence>MSALNPNDFALHDIHLFPVCVFRPEHATPGYAPRWEGEIDTLMRHGEPFVIVYVELDNDESHDDRKHRAVWLKQNKVELGAVCKALVSVEPDPDRRAEVAAQGEVAVKAFGIPHHAVASFGQAVSLAARLTRQHSGNDALQTGQQA</sequence>
<evidence type="ECO:0000313" key="2">
    <source>
        <dbReference type="Proteomes" id="UP000252458"/>
    </source>
</evidence>
<evidence type="ECO:0000313" key="1">
    <source>
        <dbReference type="EMBL" id="RBB39475.1"/>
    </source>
</evidence>
<dbReference type="Proteomes" id="UP000252458">
    <property type="component" value="Unassembled WGS sequence"/>
</dbReference>
<dbReference type="EMBL" id="QMFZ01000010">
    <property type="protein sequence ID" value="RBB39475.1"/>
    <property type="molecule type" value="Genomic_DNA"/>
</dbReference>
<comment type="caution">
    <text evidence="1">The sequence shown here is derived from an EMBL/GenBank/DDBJ whole genome shotgun (WGS) entry which is preliminary data.</text>
</comment>
<gene>
    <name evidence="1" type="ORF">DPV79_14785</name>
</gene>
<protein>
    <recommendedName>
        <fullName evidence="3">ATP--cob(I)alamin adenosyltransferase</fullName>
    </recommendedName>
</protein>
<organism evidence="1 2">
    <name type="scientific">Burkholderia reimsis</name>
    <dbReference type="NCBI Taxonomy" id="2234132"/>
    <lineage>
        <taxon>Bacteria</taxon>
        <taxon>Pseudomonadati</taxon>
        <taxon>Pseudomonadota</taxon>
        <taxon>Betaproteobacteria</taxon>
        <taxon>Burkholderiales</taxon>
        <taxon>Burkholderiaceae</taxon>
        <taxon>Burkholderia</taxon>
    </lineage>
</organism>
<dbReference type="RefSeq" id="WP_113045735.1">
    <property type="nucleotide sequence ID" value="NZ_QMFZ01000010.1"/>
</dbReference>